<evidence type="ECO:0008006" key="5">
    <source>
        <dbReference type="Google" id="ProtNLM"/>
    </source>
</evidence>
<accession>A0A1C4WZX0</accession>
<dbReference type="SUPFAM" id="SSF49384">
    <property type="entry name" value="Carbohydrate-binding domain"/>
    <property type="match status" value="1"/>
</dbReference>
<dbReference type="GO" id="GO:0030247">
    <property type="term" value="F:polysaccharide binding"/>
    <property type="evidence" value="ECO:0007669"/>
    <property type="project" value="InterPro"/>
</dbReference>
<keyword evidence="2" id="KW-0472">Membrane</keyword>
<dbReference type="InterPro" id="IPR012291">
    <property type="entry name" value="CBM2_carb-bd_dom_sf"/>
</dbReference>
<feature type="region of interest" description="Disordered" evidence="1">
    <location>
        <begin position="48"/>
        <end position="123"/>
    </location>
</feature>
<protein>
    <recommendedName>
        <fullName evidence="5">Cellulose binding domain-containing protein</fullName>
    </recommendedName>
</protein>
<keyword evidence="2" id="KW-1133">Transmembrane helix</keyword>
<evidence type="ECO:0000256" key="2">
    <source>
        <dbReference type="SAM" id="Phobius"/>
    </source>
</evidence>
<feature type="compositionally biased region" description="Low complexity" evidence="1">
    <location>
        <begin position="89"/>
        <end position="105"/>
    </location>
</feature>
<proteinExistence type="predicted"/>
<sequence length="230" mass="23769">MAVRPDGAEGVRAARVLASVPWIVVLLGVCALVVLLVVALLSFRTREPEPMSQAGPPVFLPTAPATASATATPTPTSTGVERRTPSPRPSRGSRTPSPRVSTSSPAPGRTSAPAASAVPLGPAEGTVNARYQVGTDGWDGDEAVLSVTNASGGALDWRVELSYDDDVRGLRVSGDSGVSVSARGDGEFVLRGTRSLAPGDSRTLRLRLGWDDSGERPDRCTVNGVDCQLG</sequence>
<dbReference type="InterPro" id="IPR008965">
    <property type="entry name" value="CBM2/CBM3_carb-bd_dom_sf"/>
</dbReference>
<dbReference type="GO" id="GO:0004553">
    <property type="term" value="F:hydrolase activity, hydrolyzing O-glycosyl compounds"/>
    <property type="evidence" value="ECO:0007669"/>
    <property type="project" value="InterPro"/>
</dbReference>
<evidence type="ECO:0000313" key="4">
    <source>
        <dbReference type="Proteomes" id="UP000198243"/>
    </source>
</evidence>
<name>A0A1C4WZX0_9ACTN</name>
<feature type="transmembrane region" description="Helical" evidence="2">
    <location>
        <begin position="20"/>
        <end position="43"/>
    </location>
</feature>
<dbReference type="OrthoDB" id="3405376at2"/>
<dbReference type="Proteomes" id="UP000198243">
    <property type="component" value="Chromosome I"/>
</dbReference>
<feature type="compositionally biased region" description="Low complexity" evidence="1">
    <location>
        <begin position="61"/>
        <end position="78"/>
    </location>
</feature>
<dbReference type="RefSeq" id="WP_089019901.1">
    <property type="nucleotide sequence ID" value="NZ_LT607412.1"/>
</dbReference>
<keyword evidence="2" id="KW-0812">Transmembrane</keyword>
<dbReference type="EMBL" id="LT607412">
    <property type="protein sequence ID" value="SCF01755.1"/>
    <property type="molecule type" value="Genomic_DNA"/>
</dbReference>
<dbReference type="AlphaFoldDB" id="A0A1C4WZX0"/>
<dbReference type="Gene3D" id="2.60.40.290">
    <property type="match status" value="1"/>
</dbReference>
<evidence type="ECO:0000313" key="3">
    <source>
        <dbReference type="EMBL" id="SCF01755.1"/>
    </source>
</evidence>
<evidence type="ECO:0000256" key="1">
    <source>
        <dbReference type="SAM" id="MobiDB-lite"/>
    </source>
</evidence>
<gene>
    <name evidence="3" type="ORF">GA0070607_4475</name>
</gene>
<keyword evidence="4" id="KW-1185">Reference proteome</keyword>
<reference evidence="4" key="1">
    <citation type="submission" date="2016-06" db="EMBL/GenBank/DDBJ databases">
        <authorList>
            <person name="Varghese N."/>
            <person name="Submissions Spin"/>
        </authorList>
    </citation>
    <scope>NUCLEOTIDE SEQUENCE [LARGE SCALE GENOMIC DNA]</scope>
    <source>
        <strain evidence="4">DSM 44875</strain>
    </source>
</reference>
<organism evidence="3 4">
    <name type="scientific">Micromonospora coriariae</name>
    <dbReference type="NCBI Taxonomy" id="285665"/>
    <lineage>
        <taxon>Bacteria</taxon>
        <taxon>Bacillati</taxon>
        <taxon>Actinomycetota</taxon>
        <taxon>Actinomycetes</taxon>
        <taxon>Micromonosporales</taxon>
        <taxon>Micromonosporaceae</taxon>
        <taxon>Micromonospora</taxon>
    </lineage>
</organism>